<protein>
    <submittedName>
        <fullName evidence="1">Leucine rich repeat-containing protein</fullName>
    </submittedName>
</protein>
<accession>A0A1I5AQ35</accession>
<dbReference type="RefSeq" id="WP_090025953.1">
    <property type="nucleotide sequence ID" value="NZ_FOVD01000006.1"/>
</dbReference>
<dbReference type="AlphaFoldDB" id="A0A1I5AQ35"/>
<name>A0A1I5AQ35_CHROL</name>
<dbReference type="Proteomes" id="UP000198769">
    <property type="component" value="Unassembled WGS sequence"/>
</dbReference>
<gene>
    <name evidence="1" type="ORF">SAMN05421594_3627</name>
</gene>
<reference evidence="2" key="1">
    <citation type="submission" date="2016-10" db="EMBL/GenBank/DDBJ databases">
        <authorList>
            <person name="Varghese N."/>
            <person name="Submissions S."/>
        </authorList>
    </citation>
    <scope>NUCLEOTIDE SEQUENCE [LARGE SCALE GENOMIC DNA]</scope>
    <source>
        <strain evidence="2">DSM 25575</strain>
    </source>
</reference>
<dbReference type="InterPro" id="IPR026906">
    <property type="entry name" value="LRR_5"/>
</dbReference>
<evidence type="ECO:0000313" key="1">
    <source>
        <dbReference type="EMBL" id="SFN64646.1"/>
    </source>
</evidence>
<dbReference type="Pfam" id="PF13306">
    <property type="entry name" value="LRR_5"/>
    <property type="match status" value="1"/>
</dbReference>
<sequence length="213" mass="23880">MKTKQELRLKFENGDKPTQDHFWEWQDSYWHKDEKIDMAKIAGLENGFPRFNDFYAETDESGNASLAHLQVRRIFIKPGTLHIPDLFANSLGISEVILTDSILTIGADAFRGNVVKTLTITGNVSIIGERAFENNELTSVVIPESVKEIKDSAFAYNKLKSLYVPPSVTLIRPNAFNFNPGLSSVLLDRATQYYPDAFGANTRVTGGTLIFDM</sequence>
<dbReference type="Gene3D" id="3.80.10.10">
    <property type="entry name" value="Ribonuclease Inhibitor"/>
    <property type="match status" value="1"/>
</dbReference>
<dbReference type="OrthoDB" id="6315383at2"/>
<proteinExistence type="predicted"/>
<dbReference type="InterPro" id="IPR032675">
    <property type="entry name" value="LRR_dom_sf"/>
</dbReference>
<organism evidence="1 2">
    <name type="scientific">Chryseobacterium oleae</name>
    <dbReference type="NCBI Taxonomy" id="491207"/>
    <lineage>
        <taxon>Bacteria</taxon>
        <taxon>Pseudomonadati</taxon>
        <taxon>Bacteroidota</taxon>
        <taxon>Flavobacteriia</taxon>
        <taxon>Flavobacteriales</taxon>
        <taxon>Weeksellaceae</taxon>
        <taxon>Chryseobacterium group</taxon>
        <taxon>Chryseobacterium</taxon>
    </lineage>
</organism>
<evidence type="ECO:0000313" key="2">
    <source>
        <dbReference type="Proteomes" id="UP000198769"/>
    </source>
</evidence>
<dbReference type="EMBL" id="FOVD01000006">
    <property type="protein sequence ID" value="SFN64646.1"/>
    <property type="molecule type" value="Genomic_DNA"/>
</dbReference>
<keyword evidence="2" id="KW-1185">Reference proteome</keyword>